<evidence type="ECO:0000313" key="2">
    <source>
        <dbReference type="EMBL" id="KFA65613.1"/>
    </source>
</evidence>
<reference evidence="2 3" key="1">
    <citation type="journal article" date="2014" name="BMC Genomics">
        <title>Comparative genome sequencing reveals chemotype-specific gene clusters in the toxigenic black mold Stachybotrys.</title>
        <authorList>
            <person name="Semeiks J."/>
            <person name="Borek D."/>
            <person name="Otwinowski Z."/>
            <person name="Grishin N.V."/>
        </authorList>
    </citation>
    <scope>NUCLEOTIDE SEQUENCE [LARGE SCALE GENOMIC DNA]</scope>
    <source>
        <strain evidence="2 3">IBT 40285</strain>
    </source>
</reference>
<dbReference type="Proteomes" id="UP000028524">
    <property type="component" value="Unassembled WGS sequence"/>
</dbReference>
<dbReference type="InParanoid" id="A0A084QNS8"/>
<dbReference type="AlphaFoldDB" id="A0A084QNS8"/>
<proteinExistence type="predicted"/>
<sequence length="117" mass="12751">MLSTVAQSPHAAPLLVPECVEGNEAGRQHNQSNYPGRPSPVLFVMPRHKTIGGRRAVSGGEPVYLVPAEVKTAWRTWAKASIQIFTRLPANAAKRVSGKHSNGQPRRVEYPDMLPSS</sequence>
<name>A0A084QNS8_STAC4</name>
<feature type="region of interest" description="Disordered" evidence="1">
    <location>
        <begin position="20"/>
        <end position="40"/>
    </location>
</feature>
<accession>A0A084QNS8</accession>
<evidence type="ECO:0000313" key="3">
    <source>
        <dbReference type="Proteomes" id="UP000028524"/>
    </source>
</evidence>
<keyword evidence="3" id="KW-1185">Reference proteome</keyword>
<organism evidence="2 3">
    <name type="scientific">Stachybotrys chlorohalonatus (strain IBT 40285)</name>
    <dbReference type="NCBI Taxonomy" id="1283841"/>
    <lineage>
        <taxon>Eukaryota</taxon>
        <taxon>Fungi</taxon>
        <taxon>Dikarya</taxon>
        <taxon>Ascomycota</taxon>
        <taxon>Pezizomycotina</taxon>
        <taxon>Sordariomycetes</taxon>
        <taxon>Hypocreomycetidae</taxon>
        <taxon>Hypocreales</taxon>
        <taxon>Stachybotryaceae</taxon>
        <taxon>Stachybotrys</taxon>
    </lineage>
</organism>
<gene>
    <name evidence="2" type="ORF">S40285_10203</name>
</gene>
<dbReference type="HOGENOM" id="CLU_2086354_0_0_1"/>
<protein>
    <submittedName>
        <fullName evidence="2">Uncharacterized protein</fullName>
    </submittedName>
</protein>
<feature type="region of interest" description="Disordered" evidence="1">
    <location>
        <begin position="92"/>
        <end position="117"/>
    </location>
</feature>
<evidence type="ECO:0000256" key="1">
    <source>
        <dbReference type="SAM" id="MobiDB-lite"/>
    </source>
</evidence>
<dbReference type="EMBL" id="KL660592">
    <property type="protein sequence ID" value="KFA65613.1"/>
    <property type="molecule type" value="Genomic_DNA"/>
</dbReference>